<dbReference type="EMBL" id="LRGB01001794">
    <property type="protein sequence ID" value="KZS10463.1"/>
    <property type="molecule type" value="Genomic_DNA"/>
</dbReference>
<evidence type="ECO:0000313" key="1">
    <source>
        <dbReference type="EMBL" id="KZS10463.1"/>
    </source>
</evidence>
<proteinExistence type="predicted"/>
<organism evidence="1 2">
    <name type="scientific">Daphnia magna</name>
    <dbReference type="NCBI Taxonomy" id="35525"/>
    <lineage>
        <taxon>Eukaryota</taxon>
        <taxon>Metazoa</taxon>
        <taxon>Ecdysozoa</taxon>
        <taxon>Arthropoda</taxon>
        <taxon>Crustacea</taxon>
        <taxon>Branchiopoda</taxon>
        <taxon>Diplostraca</taxon>
        <taxon>Cladocera</taxon>
        <taxon>Anomopoda</taxon>
        <taxon>Daphniidae</taxon>
        <taxon>Daphnia</taxon>
    </lineage>
</organism>
<accession>A0A164THG8</accession>
<reference evidence="1 2" key="1">
    <citation type="submission" date="2016-03" db="EMBL/GenBank/DDBJ databases">
        <title>EvidentialGene: Evidence-directed Construction of Genes on Genomes.</title>
        <authorList>
            <person name="Gilbert D.G."/>
            <person name="Choi J.-H."/>
            <person name="Mockaitis K."/>
            <person name="Colbourne J."/>
            <person name="Pfrender M."/>
        </authorList>
    </citation>
    <scope>NUCLEOTIDE SEQUENCE [LARGE SCALE GENOMIC DNA]</scope>
    <source>
        <strain evidence="1 2">Xinb3</strain>
        <tissue evidence="1">Complete organism</tissue>
    </source>
</reference>
<name>A0A164THG8_9CRUS</name>
<sequence length="67" mass="7355">MISLGDIGGKRKPSRLTPVSPILQKIRLVSLTFMEAAWDLALWEISSATTIVKETINDEALLAKSTQ</sequence>
<protein>
    <submittedName>
        <fullName evidence="1">Uncharacterized protein</fullName>
    </submittedName>
</protein>
<dbReference type="Proteomes" id="UP000076858">
    <property type="component" value="Unassembled WGS sequence"/>
</dbReference>
<keyword evidence="2" id="KW-1185">Reference proteome</keyword>
<comment type="caution">
    <text evidence="1">The sequence shown here is derived from an EMBL/GenBank/DDBJ whole genome shotgun (WGS) entry which is preliminary data.</text>
</comment>
<dbReference type="AlphaFoldDB" id="A0A164THG8"/>
<gene>
    <name evidence="1" type="ORF">APZ42_025071</name>
</gene>
<evidence type="ECO:0000313" key="2">
    <source>
        <dbReference type="Proteomes" id="UP000076858"/>
    </source>
</evidence>